<sequence>MSQAALEPPYDQLLATAERVARERPEVDLDMAREVFLEAATLLHNGLALDGLDEHDTSAVVAGLCEDLISGDPGSAVLTRHEAALESDGVFHDPAGVAASLLVCAAVLQL</sequence>
<dbReference type="EMBL" id="BAABFX010000033">
    <property type="protein sequence ID" value="GAA4398761.1"/>
    <property type="molecule type" value="Genomic_DNA"/>
</dbReference>
<dbReference type="RefSeq" id="WP_159899639.1">
    <property type="nucleotide sequence ID" value="NZ_BAABFX010000033.1"/>
</dbReference>
<organism evidence="1 2">
    <name type="scientific">Ornithinibacter aureus</name>
    <dbReference type="NCBI Taxonomy" id="622664"/>
    <lineage>
        <taxon>Bacteria</taxon>
        <taxon>Bacillati</taxon>
        <taxon>Actinomycetota</taxon>
        <taxon>Actinomycetes</taxon>
        <taxon>Micrococcales</taxon>
        <taxon>Intrasporangiaceae</taxon>
        <taxon>Ornithinibacter</taxon>
    </lineage>
</organism>
<gene>
    <name evidence="1" type="ORF">GCM10023153_23980</name>
</gene>
<comment type="caution">
    <text evidence="1">The sequence shown here is derived from an EMBL/GenBank/DDBJ whole genome shotgun (WGS) entry which is preliminary data.</text>
</comment>
<dbReference type="Proteomes" id="UP001500390">
    <property type="component" value="Unassembled WGS sequence"/>
</dbReference>
<evidence type="ECO:0000313" key="1">
    <source>
        <dbReference type="EMBL" id="GAA4398761.1"/>
    </source>
</evidence>
<evidence type="ECO:0000313" key="2">
    <source>
        <dbReference type="Proteomes" id="UP001500390"/>
    </source>
</evidence>
<proteinExistence type="predicted"/>
<reference evidence="2" key="1">
    <citation type="journal article" date="2019" name="Int. J. Syst. Evol. Microbiol.">
        <title>The Global Catalogue of Microorganisms (GCM) 10K type strain sequencing project: providing services to taxonomists for standard genome sequencing and annotation.</title>
        <authorList>
            <consortium name="The Broad Institute Genomics Platform"/>
            <consortium name="The Broad Institute Genome Sequencing Center for Infectious Disease"/>
            <person name="Wu L."/>
            <person name="Ma J."/>
        </authorList>
    </citation>
    <scope>NUCLEOTIDE SEQUENCE [LARGE SCALE GENOMIC DNA]</scope>
    <source>
        <strain evidence="2">JCM 17738</strain>
    </source>
</reference>
<accession>A0ABP8K0B4</accession>
<protein>
    <submittedName>
        <fullName evidence="1">Uncharacterized protein</fullName>
    </submittedName>
</protein>
<name>A0ABP8K0B4_9MICO</name>
<keyword evidence="2" id="KW-1185">Reference proteome</keyword>